<sequence length="325" mass="36177">MGMLSKDIYLELFNQMLRIRNIELKIAELYSEWEMRCPVHLSIGQEAVASGVCSALESKDNVFCGHRSHAYYLAKGGDLKGMLAEIYGKATGIVEGMGGSQHLIDLDAGLIAAVPIVGSTIPIAVGSAWGDLMQNNGVISAAFFGEGATEAGVFHESLNFAALQKVPIIFVCENNGFSVYSNLEVRQSSKRNNVTIAEGHGLNTLKGDGNDILEVYDLTKKAIELIKQGKGPVYMEFDTYRWLEHCGPDDDDYLGYRDEKEVKEWKERCPLKNYQDFLIDEKLINQDEIQDMTSKLDKEIEEAVQFAKSSPFSKKELLFSTVYSN</sequence>
<keyword evidence="3" id="KW-0786">Thiamine pyrophosphate</keyword>
<accession>A0A382JQT9</accession>
<evidence type="ECO:0000256" key="1">
    <source>
        <dbReference type="ARBA" id="ARBA00001964"/>
    </source>
</evidence>
<dbReference type="InterPro" id="IPR029061">
    <property type="entry name" value="THDP-binding"/>
</dbReference>
<evidence type="ECO:0000256" key="2">
    <source>
        <dbReference type="ARBA" id="ARBA00023002"/>
    </source>
</evidence>
<dbReference type="EMBL" id="UINC01076068">
    <property type="protein sequence ID" value="SVC14874.1"/>
    <property type="molecule type" value="Genomic_DNA"/>
</dbReference>
<reference evidence="5" key="1">
    <citation type="submission" date="2018-05" db="EMBL/GenBank/DDBJ databases">
        <authorList>
            <person name="Lanie J.A."/>
            <person name="Ng W.-L."/>
            <person name="Kazmierczak K.M."/>
            <person name="Andrzejewski T.M."/>
            <person name="Davidsen T.M."/>
            <person name="Wayne K.J."/>
            <person name="Tettelin H."/>
            <person name="Glass J.I."/>
            <person name="Rusch D."/>
            <person name="Podicherti R."/>
            <person name="Tsui H.-C.T."/>
            <person name="Winkler M.E."/>
        </authorList>
    </citation>
    <scope>NUCLEOTIDE SEQUENCE</scope>
</reference>
<dbReference type="InterPro" id="IPR050642">
    <property type="entry name" value="PDH_E1_Alpha_Subunit"/>
</dbReference>
<proteinExistence type="predicted"/>
<gene>
    <name evidence="5" type="ORF">METZ01_LOCUS267728</name>
</gene>
<evidence type="ECO:0000313" key="5">
    <source>
        <dbReference type="EMBL" id="SVC14874.1"/>
    </source>
</evidence>
<protein>
    <recommendedName>
        <fullName evidence="4">Dehydrogenase E1 component domain-containing protein</fullName>
    </recommendedName>
</protein>
<comment type="cofactor">
    <cofactor evidence="1">
        <name>thiamine diphosphate</name>
        <dbReference type="ChEBI" id="CHEBI:58937"/>
    </cofactor>
</comment>
<dbReference type="PANTHER" id="PTHR11516">
    <property type="entry name" value="PYRUVATE DEHYDROGENASE E1 COMPONENT, ALPHA SUBUNIT BACTERIAL AND ORGANELLAR"/>
    <property type="match status" value="1"/>
</dbReference>
<dbReference type="Gene3D" id="3.40.50.970">
    <property type="match status" value="1"/>
</dbReference>
<dbReference type="Pfam" id="PF00676">
    <property type="entry name" value="E1_dh"/>
    <property type="match status" value="1"/>
</dbReference>
<dbReference type="CDD" id="cd02000">
    <property type="entry name" value="TPP_E1_PDC_ADC_BCADC"/>
    <property type="match status" value="1"/>
</dbReference>
<keyword evidence="2" id="KW-0560">Oxidoreductase</keyword>
<feature type="domain" description="Dehydrogenase E1 component" evidence="4">
    <location>
        <begin position="15"/>
        <end position="313"/>
    </location>
</feature>
<dbReference type="PANTHER" id="PTHR11516:SF60">
    <property type="entry name" value="PYRUVATE DEHYDROGENASE E1 COMPONENT SUBUNIT ALPHA"/>
    <property type="match status" value="1"/>
</dbReference>
<dbReference type="SUPFAM" id="SSF52518">
    <property type="entry name" value="Thiamin diphosphate-binding fold (THDP-binding)"/>
    <property type="match status" value="1"/>
</dbReference>
<name>A0A382JQT9_9ZZZZ</name>
<organism evidence="5">
    <name type="scientific">marine metagenome</name>
    <dbReference type="NCBI Taxonomy" id="408172"/>
    <lineage>
        <taxon>unclassified sequences</taxon>
        <taxon>metagenomes</taxon>
        <taxon>ecological metagenomes</taxon>
    </lineage>
</organism>
<evidence type="ECO:0000256" key="3">
    <source>
        <dbReference type="ARBA" id="ARBA00023052"/>
    </source>
</evidence>
<dbReference type="AlphaFoldDB" id="A0A382JQT9"/>
<dbReference type="GO" id="GO:0004739">
    <property type="term" value="F:pyruvate dehydrogenase (acetyl-transferring) activity"/>
    <property type="evidence" value="ECO:0007669"/>
    <property type="project" value="TreeGrafter"/>
</dbReference>
<dbReference type="GO" id="GO:0006086">
    <property type="term" value="P:pyruvate decarboxylation to acetyl-CoA"/>
    <property type="evidence" value="ECO:0007669"/>
    <property type="project" value="TreeGrafter"/>
</dbReference>
<evidence type="ECO:0000259" key="4">
    <source>
        <dbReference type="Pfam" id="PF00676"/>
    </source>
</evidence>
<dbReference type="InterPro" id="IPR001017">
    <property type="entry name" value="DH_E1"/>
</dbReference>